<name>A0A5E7SEC5_PSEFL</name>
<keyword evidence="1" id="KW-0472">Membrane</keyword>
<evidence type="ECO:0000259" key="2">
    <source>
        <dbReference type="Pfam" id="PF19658"/>
    </source>
</evidence>
<dbReference type="OrthoDB" id="9849909at2"/>
<feature type="transmembrane region" description="Helical" evidence="1">
    <location>
        <begin position="278"/>
        <end position="300"/>
    </location>
</feature>
<dbReference type="EMBL" id="CABVIY010000003">
    <property type="protein sequence ID" value="VVP84886.1"/>
    <property type="molecule type" value="Genomic_DNA"/>
</dbReference>
<keyword evidence="1" id="KW-0812">Transmembrane</keyword>
<dbReference type="Proteomes" id="UP000326611">
    <property type="component" value="Unassembled WGS sequence"/>
</dbReference>
<evidence type="ECO:0000256" key="1">
    <source>
        <dbReference type="SAM" id="Phobius"/>
    </source>
</evidence>
<accession>A0A5E7SEC5</accession>
<gene>
    <name evidence="3" type="ORF">PS918_02676</name>
</gene>
<proteinExistence type="predicted"/>
<organism evidence="3 4">
    <name type="scientific">Pseudomonas fluorescens</name>
    <dbReference type="NCBI Taxonomy" id="294"/>
    <lineage>
        <taxon>Bacteria</taxon>
        <taxon>Pseudomonadati</taxon>
        <taxon>Pseudomonadota</taxon>
        <taxon>Gammaproteobacteria</taxon>
        <taxon>Pseudomonadales</taxon>
        <taxon>Pseudomonadaceae</taxon>
        <taxon>Pseudomonas</taxon>
    </lineage>
</organism>
<dbReference type="InterPro" id="IPR046159">
    <property type="entry name" value="DUF6161"/>
</dbReference>
<dbReference type="RefSeq" id="WP_150770721.1">
    <property type="nucleotide sequence ID" value="NZ_CABVIY010000003.1"/>
</dbReference>
<feature type="domain" description="DUF6161" evidence="2">
    <location>
        <begin position="172"/>
        <end position="357"/>
    </location>
</feature>
<evidence type="ECO:0000313" key="4">
    <source>
        <dbReference type="Proteomes" id="UP000326611"/>
    </source>
</evidence>
<reference evidence="3 4" key="1">
    <citation type="submission" date="2019-09" db="EMBL/GenBank/DDBJ databases">
        <authorList>
            <person name="Chandra G."/>
            <person name="Truman W A."/>
        </authorList>
    </citation>
    <scope>NUCLEOTIDE SEQUENCE [LARGE SCALE GENOMIC DNA]</scope>
    <source>
        <strain evidence="3">PS918</strain>
    </source>
</reference>
<feature type="transmembrane region" description="Helical" evidence="1">
    <location>
        <begin position="240"/>
        <end position="258"/>
    </location>
</feature>
<keyword evidence="1" id="KW-1133">Transmembrane helix</keyword>
<sequence length="379" mass="42340">MTPDQESQIDDTSKFKTYDIASKSKREQFDKLNNEELHIWLSKEQNYWSEIDKTLKHQKSSNQIVATHSSVIESVTNYLNTLQRLNKTLESTALFSTPDSSQFDTSDLVSDLFDFDFPHHDDPLAGEFKNACHSGETASVLYTYRALSKHPEKHYLRGFDEGVSKNLKAVSGAVDNKAAETLAKIKTKEGELSEKIKSAEETISKIVEAATSAIALSEPVKFWDDRKNVHNINAKKYGKYASRSAVIFSTLLVLIVLYEYMSGVPHAVFGYEFTLPKTLSGIAIILLISTGGIWSTRIFVKLMMANLTMETESIERATMIKTFVAMKAAESSIAKEAELLFYTTLFRPSNNVISEDSTAPEFGKILDAILKTKPEKAAG</sequence>
<dbReference type="Pfam" id="PF19658">
    <property type="entry name" value="DUF6161"/>
    <property type="match status" value="1"/>
</dbReference>
<dbReference type="AlphaFoldDB" id="A0A5E7SEC5"/>
<protein>
    <recommendedName>
        <fullName evidence="2">DUF6161 domain-containing protein</fullName>
    </recommendedName>
</protein>
<evidence type="ECO:0000313" key="3">
    <source>
        <dbReference type="EMBL" id="VVP84886.1"/>
    </source>
</evidence>